<dbReference type="Pfam" id="PF00094">
    <property type="entry name" value="VWD"/>
    <property type="match status" value="4"/>
</dbReference>
<evidence type="ECO:0000256" key="1">
    <source>
        <dbReference type="ARBA" id="ARBA00022737"/>
    </source>
</evidence>
<dbReference type="Proteomes" id="UP000472265">
    <property type="component" value="Chromosome 14"/>
</dbReference>
<dbReference type="InterPro" id="IPR036084">
    <property type="entry name" value="Ser_inhib-like_sf"/>
</dbReference>
<dbReference type="AlphaFoldDB" id="A0A671Y6P0"/>
<dbReference type="Pfam" id="PF08742">
    <property type="entry name" value="C8"/>
    <property type="match status" value="1"/>
</dbReference>
<dbReference type="SMART" id="SM00215">
    <property type="entry name" value="VWC_out"/>
    <property type="match status" value="2"/>
</dbReference>
<evidence type="ECO:0000256" key="2">
    <source>
        <dbReference type="ARBA" id="ARBA00023157"/>
    </source>
</evidence>
<dbReference type="Gene3D" id="2.10.25.10">
    <property type="entry name" value="Laminin"/>
    <property type="match status" value="3"/>
</dbReference>
<feature type="domain" description="VWFD" evidence="4">
    <location>
        <begin position="748"/>
        <end position="835"/>
    </location>
</feature>
<keyword evidence="2" id="KW-1015">Disulfide bond</keyword>
<reference evidence="5" key="1">
    <citation type="submission" date="2021-04" db="EMBL/GenBank/DDBJ databases">
        <authorList>
            <consortium name="Wellcome Sanger Institute Data Sharing"/>
        </authorList>
    </citation>
    <scope>NUCLEOTIDE SEQUENCE [LARGE SCALE GENOMIC DNA]</scope>
</reference>
<dbReference type="FunFam" id="2.10.25.10:FF:000674">
    <property type="entry name" value="Mucin-2"/>
    <property type="match status" value="1"/>
</dbReference>
<dbReference type="InterPro" id="IPR001007">
    <property type="entry name" value="VWF_dom"/>
</dbReference>
<name>A0A671Y6P0_SPAAU</name>
<evidence type="ECO:0000259" key="4">
    <source>
        <dbReference type="PROSITE" id="PS51233"/>
    </source>
</evidence>
<keyword evidence="3" id="KW-0325">Glycoprotein</keyword>
<dbReference type="SMART" id="SM00216">
    <property type="entry name" value="VWD"/>
    <property type="match status" value="1"/>
</dbReference>
<sequence length="835" mass="93052">SITQCWILINTCRTFGSGVVQPFNDSVFYVRSNCPFTLTHFTHNRVECDITTRRGDNGLLVQVEIIINKVRTVLQNGSIQVERKSPNLMSGMSLSWRRMMLKAAVSLPYDHTYQHIFHYGIYTKLRSSLLPLSVTWHNVPGGIDTLWVELEQELSTDMTGLCGKHNGTECLQARVRQYLDLCEKNIYKYEMSKGVTCSFFKEIVQQCENTSRVWDIWRSVTKCDKPDCPGDLIYVEQGPAFVPSCTNPNPRFSNQDYISTCVCPEGKVLNDQADGFHCVSVSSCPCVFAGKSYSTGDMRSTKCQSCKCDSGKWRCSENICPARCVIEGQHVTTFDGKEYVLPGKCTYVALQGFNWTIKIEFSEKAPSLKTVAFLLFQVQADFEDNVLVFWQSSMYIHFHTSLGMKIEVQMSPEIQLYITPPANHTGMISGLCGNNNNDTTDDFTTTSGIIENSAQPFAQSWSVGDCAVDIPDTCINKDNEIFADEKCSVLNNPDGIFAECHGHIPTDYYHRACILRTCNCGSSLQQCLCVALSSYAKACASLGVVVGDWRKATNCTVTCQKNQEFTYDTQACNHTCRSLSGPDPRCGVDDAPVEGCGCPEGTHLNQGNICTRKADCVCHYYGGTVPPGSVIVDGRKCYCENGELQCFTYCGCLNGKVCVHCASFPVNTAQKTCDSLSKPMSDRSICNSGCYCPEGQYEDHRGNCVTRDNCTCVYSGKVFSPGQHVKTNCKTCTCGQGQWHCKDEPCPGKCQVYGNGHYQTFDSKWYRFDGHCQYTLVEDGCENRNGTFSVRVESVPCCDEALTCSRAIILDLLPITHDFYACLQLLYIWGVGWQR</sequence>
<dbReference type="GO" id="GO:0031012">
    <property type="term" value="C:extracellular matrix"/>
    <property type="evidence" value="ECO:0007669"/>
    <property type="project" value="TreeGrafter"/>
</dbReference>
<dbReference type="SUPFAM" id="SSF57567">
    <property type="entry name" value="Serine protease inhibitors"/>
    <property type="match status" value="3"/>
</dbReference>
<feature type="domain" description="VWFD" evidence="4">
    <location>
        <begin position="284"/>
        <end position="475"/>
    </location>
</feature>
<keyword evidence="1" id="KW-0677">Repeat</keyword>
<protein>
    <recommendedName>
        <fullName evidence="4">VWFD domain-containing protein</fullName>
    </recommendedName>
</protein>
<dbReference type="SMART" id="SM00832">
    <property type="entry name" value="C8"/>
    <property type="match status" value="1"/>
</dbReference>
<organism evidence="5 6">
    <name type="scientific">Sparus aurata</name>
    <name type="common">Gilthead sea bream</name>
    <dbReference type="NCBI Taxonomy" id="8175"/>
    <lineage>
        <taxon>Eukaryota</taxon>
        <taxon>Metazoa</taxon>
        <taxon>Chordata</taxon>
        <taxon>Craniata</taxon>
        <taxon>Vertebrata</taxon>
        <taxon>Euteleostomi</taxon>
        <taxon>Actinopterygii</taxon>
        <taxon>Neopterygii</taxon>
        <taxon>Teleostei</taxon>
        <taxon>Neoteleostei</taxon>
        <taxon>Acanthomorphata</taxon>
        <taxon>Eupercaria</taxon>
        <taxon>Spariformes</taxon>
        <taxon>Sparidae</taxon>
        <taxon>Sparus</taxon>
    </lineage>
</organism>
<evidence type="ECO:0000256" key="3">
    <source>
        <dbReference type="ARBA" id="ARBA00023180"/>
    </source>
</evidence>
<keyword evidence="6" id="KW-1185">Reference proteome</keyword>
<reference evidence="5" key="2">
    <citation type="submission" date="2025-08" db="UniProtKB">
        <authorList>
            <consortium name="Ensembl"/>
        </authorList>
    </citation>
    <scope>IDENTIFICATION</scope>
</reference>
<dbReference type="InterPro" id="IPR001846">
    <property type="entry name" value="VWF_type-D"/>
</dbReference>
<dbReference type="PANTHER" id="PTHR11339">
    <property type="entry name" value="EXTRACELLULAR MATRIX GLYCOPROTEIN RELATED"/>
    <property type="match status" value="1"/>
</dbReference>
<dbReference type="InterPro" id="IPR050780">
    <property type="entry name" value="Mucin_vWF_Thrombospondin_sf"/>
</dbReference>
<dbReference type="CDD" id="cd19941">
    <property type="entry name" value="TIL"/>
    <property type="match status" value="3"/>
</dbReference>
<evidence type="ECO:0000313" key="5">
    <source>
        <dbReference type="Ensembl" id="ENSSAUP00010058123.1"/>
    </source>
</evidence>
<dbReference type="PROSITE" id="PS51233">
    <property type="entry name" value="VWFD"/>
    <property type="match status" value="2"/>
</dbReference>
<evidence type="ECO:0000313" key="6">
    <source>
        <dbReference type="Proteomes" id="UP000472265"/>
    </source>
</evidence>
<dbReference type="GeneTree" id="ENSGT00940000165245"/>
<dbReference type="InterPro" id="IPR014853">
    <property type="entry name" value="VWF/SSPO/ZAN-like_Cys-rich_dom"/>
</dbReference>
<dbReference type="PANTHER" id="PTHR11339:SF408">
    <property type="entry name" value="MUCIN-5B"/>
    <property type="match status" value="1"/>
</dbReference>
<gene>
    <name evidence="5" type="primary">LOC115595399</name>
</gene>
<accession>A0A671Y6P0</accession>
<reference evidence="5" key="3">
    <citation type="submission" date="2025-09" db="UniProtKB">
        <authorList>
            <consortium name="Ensembl"/>
        </authorList>
    </citation>
    <scope>IDENTIFICATION</scope>
</reference>
<dbReference type="GO" id="GO:0005615">
    <property type="term" value="C:extracellular space"/>
    <property type="evidence" value="ECO:0007669"/>
    <property type="project" value="TreeGrafter"/>
</dbReference>
<dbReference type="Ensembl" id="ENSSAUT00010061018.1">
    <property type="protein sequence ID" value="ENSSAUP00010058123.1"/>
    <property type="gene ID" value="ENSSAUG00010023025.1"/>
</dbReference>
<proteinExistence type="predicted"/>